<accession>A0A8J3MU39</accession>
<proteinExistence type="predicted"/>
<protein>
    <submittedName>
        <fullName evidence="1">Uncharacterized protein</fullName>
    </submittedName>
</protein>
<reference evidence="1" key="1">
    <citation type="submission" date="2020-10" db="EMBL/GenBank/DDBJ databases">
        <title>Taxonomic study of unclassified bacteria belonging to the class Ktedonobacteria.</title>
        <authorList>
            <person name="Yabe S."/>
            <person name="Wang C.M."/>
            <person name="Zheng Y."/>
            <person name="Sakai Y."/>
            <person name="Cavaletti L."/>
            <person name="Monciardini P."/>
            <person name="Donadio S."/>
        </authorList>
    </citation>
    <scope>NUCLEOTIDE SEQUENCE</scope>
    <source>
        <strain evidence="1">SOSP1-1</strain>
    </source>
</reference>
<comment type="caution">
    <text evidence="1">The sequence shown here is derived from an EMBL/GenBank/DDBJ whole genome shotgun (WGS) entry which is preliminary data.</text>
</comment>
<dbReference type="AlphaFoldDB" id="A0A8J3MU39"/>
<sequence length="117" mass="13509">MTVKLNQPAFEHAKKLIEQGKCVIDEKDQWSEHHPSTEKENAYLQSHTVEEYGKWYLGVDTDEDADNKGRYKFPFSDFHKVHRCGVIAAESRAGQYKYTDIERAAAHLHGMLETAKK</sequence>
<dbReference type="EMBL" id="BNJF01000004">
    <property type="protein sequence ID" value="GHO48882.1"/>
    <property type="molecule type" value="Genomic_DNA"/>
</dbReference>
<dbReference type="Proteomes" id="UP000612362">
    <property type="component" value="Unassembled WGS sequence"/>
</dbReference>
<evidence type="ECO:0000313" key="2">
    <source>
        <dbReference type="Proteomes" id="UP000612362"/>
    </source>
</evidence>
<keyword evidence="2" id="KW-1185">Reference proteome</keyword>
<organism evidence="1 2">
    <name type="scientific">Ktedonospora formicarum</name>
    <dbReference type="NCBI Taxonomy" id="2778364"/>
    <lineage>
        <taxon>Bacteria</taxon>
        <taxon>Bacillati</taxon>
        <taxon>Chloroflexota</taxon>
        <taxon>Ktedonobacteria</taxon>
        <taxon>Ktedonobacterales</taxon>
        <taxon>Ktedonobacteraceae</taxon>
        <taxon>Ktedonospora</taxon>
    </lineage>
</organism>
<name>A0A8J3MU39_9CHLR</name>
<evidence type="ECO:0000313" key="1">
    <source>
        <dbReference type="EMBL" id="GHO48882.1"/>
    </source>
</evidence>
<gene>
    <name evidence="1" type="ORF">KSX_70450</name>
</gene>
<dbReference type="RefSeq" id="WP_220198037.1">
    <property type="nucleotide sequence ID" value="NZ_BNJF01000004.1"/>
</dbReference>